<accession>A0ABR8EGC7</accession>
<comment type="caution">
    <text evidence="11">The sequence shown here is derived from an EMBL/GenBank/DDBJ whole genome shotgun (WGS) entry which is preliminary data.</text>
</comment>
<feature type="domain" description="Polymerase nucleotidyl transferase" evidence="10">
    <location>
        <begin position="20"/>
        <end position="90"/>
    </location>
</feature>
<keyword evidence="2" id="KW-1277">Toxin-antitoxin system</keyword>
<evidence type="ECO:0000256" key="7">
    <source>
        <dbReference type="ARBA" id="ARBA00022840"/>
    </source>
</evidence>
<dbReference type="CDD" id="cd05403">
    <property type="entry name" value="NT_KNTase_like"/>
    <property type="match status" value="1"/>
</dbReference>
<dbReference type="Proteomes" id="UP000641954">
    <property type="component" value="Unassembled WGS sequence"/>
</dbReference>
<evidence type="ECO:0000256" key="6">
    <source>
        <dbReference type="ARBA" id="ARBA00022741"/>
    </source>
</evidence>
<evidence type="ECO:0000313" key="11">
    <source>
        <dbReference type="EMBL" id="MBD2545753.1"/>
    </source>
</evidence>
<keyword evidence="12" id="KW-1185">Reference proteome</keyword>
<dbReference type="InterPro" id="IPR002934">
    <property type="entry name" value="Polymerase_NTP_transf_dom"/>
</dbReference>
<comment type="cofactor">
    <cofactor evidence="1">
        <name>Mg(2+)</name>
        <dbReference type="ChEBI" id="CHEBI:18420"/>
    </cofactor>
</comment>
<evidence type="ECO:0000256" key="3">
    <source>
        <dbReference type="ARBA" id="ARBA00022679"/>
    </source>
</evidence>
<evidence type="ECO:0000313" key="12">
    <source>
        <dbReference type="Proteomes" id="UP000641954"/>
    </source>
</evidence>
<name>A0ABR8EGC7_9CYAN</name>
<dbReference type="EMBL" id="JACJSK010000026">
    <property type="protein sequence ID" value="MBD2545753.1"/>
    <property type="molecule type" value="Genomic_DNA"/>
</dbReference>
<dbReference type="PANTHER" id="PTHR33571">
    <property type="entry name" value="SSL8005 PROTEIN"/>
    <property type="match status" value="1"/>
</dbReference>
<evidence type="ECO:0000256" key="2">
    <source>
        <dbReference type="ARBA" id="ARBA00022649"/>
    </source>
</evidence>
<proteinExistence type="inferred from homology"/>
<dbReference type="PANTHER" id="PTHR33571:SF12">
    <property type="entry name" value="BSL3053 PROTEIN"/>
    <property type="match status" value="1"/>
</dbReference>
<evidence type="ECO:0000256" key="1">
    <source>
        <dbReference type="ARBA" id="ARBA00001946"/>
    </source>
</evidence>
<protein>
    <submittedName>
        <fullName evidence="11">Nucleotidyltransferase family protein</fullName>
    </submittedName>
</protein>
<dbReference type="Gene3D" id="3.30.460.10">
    <property type="entry name" value="Beta Polymerase, domain 2"/>
    <property type="match status" value="1"/>
</dbReference>
<keyword evidence="7" id="KW-0067">ATP-binding</keyword>
<dbReference type="InterPro" id="IPR052038">
    <property type="entry name" value="Type-VII_TA_antitoxin"/>
</dbReference>
<evidence type="ECO:0000259" key="10">
    <source>
        <dbReference type="Pfam" id="PF01909"/>
    </source>
</evidence>
<comment type="similarity">
    <text evidence="9">Belongs to the MntA antitoxin family.</text>
</comment>
<sequence>MLNLHGSYSKNINLPFDPIKNFCTKWQVSELALFGSVLRDDFRPDSDIDLLVTFSPDADWSLFDHIQMQQELTTILQRKVDLVSKRAIARSQNQIRRQEILSTAQVIYPTNTYVK</sequence>
<keyword evidence="8" id="KW-0460">Magnesium</keyword>
<keyword evidence="5" id="KW-0479">Metal-binding</keyword>
<keyword evidence="3" id="KW-0808">Transferase</keyword>
<dbReference type="RefSeq" id="WP_054470298.1">
    <property type="nucleotide sequence ID" value="NZ_JACJSK010000026.1"/>
</dbReference>
<reference evidence="11 12" key="1">
    <citation type="journal article" date="2020" name="ISME J.">
        <title>Comparative genomics reveals insights into cyanobacterial evolution and habitat adaptation.</title>
        <authorList>
            <person name="Chen M.Y."/>
            <person name="Teng W.K."/>
            <person name="Zhao L."/>
            <person name="Hu C.X."/>
            <person name="Zhou Y.K."/>
            <person name="Han B.P."/>
            <person name="Song L.R."/>
            <person name="Shu W.S."/>
        </authorList>
    </citation>
    <scope>NUCLEOTIDE SEQUENCE [LARGE SCALE GENOMIC DNA]</scope>
    <source>
        <strain evidence="11 12">FACHB-1370</strain>
    </source>
</reference>
<gene>
    <name evidence="11" type="ORF">H6G72_18310</name>
</gene>
<evidence type="ECO:0000256" key="4">
    <source>
        <dbReference type="ARBA" id="ARBA00022695"/>
    </source>
</evidence>
<evidence type="ECO:0000256" key="8">
    <source>
        <dbReference type="ARBA" id="ARBA00022842"/>
    </source>
</evidence>
<evidence type="ECO:0000256" key="9">
    <source>
        <dbReference type="ARBA" id="ARBA00038276"/>
    </source>
</evidence>
<keyword evidence="4" id="KW-0548">Nucleotidyltransferase</keyword>
<organism evidence="11 12">
    <name type="scientific">Planktothricoides raciborskii FACHB-1370</name>
    <dbReference type="NCBI Taxonomy" id="2949576"/>
    <lineage>
        <taxon>Bacteria</taxon>
        <taxon>Bacillati</taxon>
        <taxon>Cyanobacteriota</taxon>
        <taxon>Cyanophyceae</taxon>
        <taxon>Oscillatoriophycideae</taxon>
        <taxon>Oscillatoriales</taxon>
        <taxon>Oscillatoriaceae</taxon>
        <taxon>Planktothricoides</taxon>
    </lineage>
</organism>
<dbReference type="InterPro" id="IPR043519">
    <property type="entry name" value="NT_sf"/>
</dbReference>
<dbReference type="Pfam" id="PF01909">
    <property type="entry name" value="NTP_transf_2"/>
    <property type="match status" value="1"/>
</dbReference>
<keyword evidence="6" id="KW-0547">Nucleotide-binding</keyword>
<dbReference type="SUPFAM" id="SSF81301">
    <property type="entry name" value="Nucleotidyltransferase"/>
    <property type="match status" value="1"/>
</dbReference>
<evidence type="ECO:0000256" key="5">
    <source>
        <dbReference type="ARBA" id="ARBA00022723"/>
    </source>
</evidence>